<accession>A0A2T5G790</accession>
<feature type="transmembrane region" description="Helical" evidence="6">
    <location>
        <begin position="73"/>
        <end position="91"/>
    </location>
</feature>
<feature type="transmembrane region" description="Helical" evidence="6">
    <location>
        <begin position="398"/>
        <end position="419"/>
    </location>
</feature>
<dbReference type="PANTHER" id="PTHR23501:SF191">
    <property type="entry name" value="VACUOLAR BASIC AMINO ACID TRANSPORTER 4"/>
    <property type="match status" value="1"/>
</dbReference>
<feature type="transmembrane region" description="Helical" evidence="6">
    <location>
        <begin position="193"/>
        <end position="214"/>
    </location>
</feature>
<feature type="transmembrane region" description="Helical" evidence="6">
    <location>
        <begin position="160"/>
        <end position="181"/>
    </location>
</feature>
<feature type="transmembrane region" description="Helical" evidence="6">
    <location>
        <begin position="134"/>
        <end position="154"/>
    </location>
</feature>
<dbReference type="AlphaFoldDB" id="A0A2T5G790"/>
<feature type="transmembrane region" description="Helical" evidence="6">
    <location>
        <begin position="457"/>
        <end position="478"/>
    </location>
</feature>
<keyword evidence="5 6" id="KW-0472">Membrane</keyword>
<dbReference type="EMBL" id="PEBW01000003">
    <property type="protein sequence ID" value="PTQ52061.1"/>
    <property type="molecule type" value="Genomic_DNA"/>
</dbReference>
<evidence type="ECO:0000259" key="7">
    <source>
        <dbReference type="PROSITE" id="PS50850"/>
    </source>
</evidence>
<evidence type="ECO:0000313" key="9">
    <source>
        <dbReference type="Proteomes" id="UP000244016"/>
    </source>
</evidence>
<organism evidence="8 9">
    <name type="scientific">Brockia lithotrophica</name>
    <dbReference type="NCBI Taxonomy" id="933949"/>
    <lineage>
        <taxon>Bacteria</taxon>
        <taxon>Bacillati</taxon>
        <taxon>Bacillota</taxon>
        <taxon>Bacilli</taxon>
        <taxon>Bacillales</taxon>
        <taxon>Bacillales Family X. Incertae Sedis</taxon>
        <taxon>Brockia</taxon>
    </lineage>
</organism>
<comment type="subcellular location">
    <subcellularLocation>
        <location evidence="1">Cell membrane</location>
        <topology evidence="1">Multi-pass membrane protein</topology>
    </subcellularLocation>
</comment>
<feature type="transmembrane region" description="Helical" evidence="6">
    <location>
        <begin position="355"/>
        <end position="378"/>
    </location>
</feature>
<dbReference type="InterPro" id="IPR036259">
    <property type="entry name" value="MFS_trans_sf"/>
</dbReference>
<keyword evidence="3 6" id="KW-0812">Transmembrane</keyword>
<keyword evidence="4 6" id="KW-1133">Transmembrane helix</keyword>
<feature type="transmembrane region" description="Helical" evidence="6">
    <location>
        <begin position="39"/>
        <end position="61"/>
    </location>
</feature>
<feature type="transmembrane region" description="Helical" evidence="6">
    <location>
        <begin position="264"/>
        <end position="285"/>
    </location>
</feature>
<evidence type="ECO:0000256" key="6">
    <source>
        <dbReference type="SAM" id="Phobius"/>
    </source>
</evidence>
<evidence type="ECO:0000256" key="4">
    <source>
        <dbReference type="ARBA" id="ARBA00022989"/>
    </source>
</evidence>
<evidence type="ECO:0000256" key="1">
    <source>
        <dbReference type="ARBA" id="ARBA00004651"/>
    </source>
</evidence>
<feature type="transmembrane region" description="Helical" evidence="6">
    <location>
        <begin position="305"/>
        <end position="324"/>
    </location>
</feature>
<name>A0A2T5G790_9BACL</name>
<evidence type="ECO:0000256" key="2">
    <source>
        <dbReference type="ARBA" id="ARBA00022448"/>
    </source>
</evidence>
<feature type="transmembrane region" description="Helical" evidence="6">
    <location>
        <begin position="331"/>
        <end position="349"/>
    </location>
</feature>
<evidence type="ECO:0000256" key="5">
    <source>
        <dbReference type="ARBA" id="ARBA00023136"/>
    </source>
</evidence>
<dbReference type="GO" id="GO:0022857">
    <property type="term" value="F:transmembrane transporter activity"/>
    <property type="evidence" value="ECO:0007669"/>
    <property type="project" value="InterPro"/>
</dbReference>
<evidence type="ECO:0000256" key="3">
    <source>
        <dbReference type="ARBA" id="ARBA00022692"/>
    </source>
</evidence>
<feature type="domain" description="Major facilitator superfamily (MFS) profile" evidence="7">
    <location>
        <begin position="8"/>
        <end position="479"/>
    </location>
</feature>
<protein>
    <submittedName>
        <fullName evidence="8">Drug resistance transporter, EmrB/QacA family</fullName>
    </submittedName>
</protein>
<reference evidence="8 9" key="1">
    <citation type="submission" date="2017-08" db="EMBL/GenBank/DDBJ databases">
        <title>Burning lignite coal seam in the remote Altai Mountains harbors a hydrogen-driven thermophilic microbial community.</title>
        <authorList>
            <person name="Kadnikov V.V."/>
            <person name="Mardanov A.V."/>
            <person name="Ivasenko D."/>
            <person name="Beletsky A.V."/>
            <person name="Karnachuk O.V."/>
            <person name="Ravin N.V."/>
        </authorList>
    </citation>
    <scope>NUCLEOTIDE SEQUENCE [LARGE SCALE GENOMIC DNA]</scope>
    <source>
        <strain evidence="8">AL31</strain>
    </source>
</reference>
<dbReference type="PROSITE" id="PS50850">
    <property type="entry name" value="MFS"/>
    <property type="match status" value="1"/>
</dbReference>
<dbReference type="SUPFAM" id="SSF103473">
    <property type="entry name" value="MFS general substrate transporter"/>
    <property type="match status" value="1"/>
</dbReference>
<proteinExistence type="predicted"/>
<gene>
    <name evidence="8" type="ORF">BLITH_1028</name>
</gene>
<evidence type="ECO:0000313" key="8">
    <source>
        <dbReference type="EMBL" id="PTQ52061.1"/>
    </source>
</evidence>
<sequence length="492" mass="51924">MGIQRAGVLAGALLGVFLAAVEATIVSTAMPAIATDLGGLEYLGAVFSVYMLTSAVTTPVFGRLADRLGRRTAFVSGTLLFVLGSFASGLAPNMPALVSFRALQGFGAGAVLPLATTIVGDLYEGEARARAQALTSSVWAISALVGPLLGAYLLRIGWPWVFWINVPAGLLSVALVGAFLRDPGSRVRRGEPLDARSVLVFTLAVSALVGALELLAVHTRSSWSELLFPFVLAVVGILLLFAWTRIERTSTAPFVPREFWTDPFFLRANLGTFFLGGILIGQSAFLPTYVRLSLGAGTVASGFALTMQSLGWTAASLATGFLLYRAGVRTTALWGAGAFLLGSAGFFYLRPGDPLALFYLASAVVGIGLGTTNTAYLVALQARVPWERRGTATAFNMFVRLLGSAVGAAAFGILVNRLAAWDLRREGLPPESFSAWGGRGVGEAEAVPPLLAEAFSFGMHGVYALMFFLSLAMLWIALRIPADVLSAKDEKT</sequence>
<comment type="caution">
    <text evidence="8">The sequence shown here is derived from an EMBL/GenBank/DDBJ whole genome shotgun (WGS) entry which is preliminary data.</text>
</comment>
<feature type="transmembrane region" description="Helical" evidence="6">
    <location>
        <begin position="226"/>
        <end position="243"/>
    </location>
</feature>
<dbReference type="Proteomes" id="UP000244016">
    <property type="component" value="Unassembled WGS sequence"/>
</dbReference>
<dbReference type="Gene3D" id="1.20.1250.20">
    <property type="entry name" value="MFS general substrate transporter like domains"/>
    <property type="match status" value="1"/>
</dbReference>
<dbReference type="GO" id="GO:0005886">
    <property type="term" value="C:plasma membrane"/>
    <property type="evidence" value="ECO:0007669"/>
    <property type="project" value="UniProtKB-SubCell"/>
</dbReference>
<dbReference type="InterPro" id="IPR011701">
    <property type="entry name" value="MFS"/>
</dbReference>
<keyword evidence="2" id="KW-0813">Transport</keyword>
<feature type="transmembrane region" description="Helical" evidence="6">
    <location>
        <begin position="103"/>
        <end position="122"/>
    </location>
</feature>
<dbReference type="Pfam" id="PF07690">
    <property type="entry name" value="MFS_1"/>
    <property type="match status" value="1"/>
</dbReference>
<dbReference type="PANTHER" id="PTHR23501">
    <property type="entry name" value="MAJOR FACILITATOR SUPERFAMILY"/>
    <property type="match status" value="1"/>
</dbReference>
<dbReference type="InterPro" id="IPR020846">
    <property type="entry name" value="MFS_dom"/>
</dbReference>